<dbReference type="SUPFAM" id="SSF52540">
    <property type="entry name" value="P-loop containing nucleoside triphosphate hydrolases"/>
    <property type="match status" value="1"/>
</dbReference>
<gene>
    <name evidence="8" type="ORF">B0T10DRAFT_486475</name>
</gene>
<evidence type="ECO:0000313" key="8">
    <source>
        <dbReference type="EMBL" id="KAH6889612.1"/>
    </source>
</evidence>
<dbReference type="Gene3D" id="1.20.5.340">
    <property type="match status" value="2"/>
</dbReference>
<feature type="domain" description="Nephrocystin 3-like N-terminal" evidence="7">
    <location>
        <begin position="297"/>
        <end position="470"/>
    </location>
</feature>
<dbReference type="SUPFAM" id="SSF48403">
    <property type="entry name" value="Ankyrin repeat"/>
    <property type="match status" value="1"/>
</dbReference>
<protein>
    <recommendedName>
        <fullName evidence="10">NACHT domain-containing protein</fullName>
    </recommendedName>
</protein>
<dbReference type="OrthoDB" id="7464126at2759"/>
<dbReference type="PROSITE" id="PS50088">
    <property type="entry name" value="ANK_REPEAT"/>
    <property type="match status" value="2"/>
</dbReference>
<dbReference type="EMBL" id="JAGPYM010000010">
    <property type="protein sequence ID" value="KAH6889612.1"/>
    <property type="molecule type" value="Genomic_DNA"/>
</dbReference>
<dbReference type="Pfam" id="PF24809">
    <property type="entry name" value="DUF7708"/>
    <property type="match status" value="1"/>
</dbReference>
<dbReference type="PRINTS" id="PR01415">
    <property type="entry name" value="ANKYRIN"/>
</dbReference>
<dbReference type="PROSITE" id="PS50297">
    <property type="entry name" value="ANK_REP_REGION"/>
    <property type="match status" value="2"/>
</dbReference>
<dbReference type="InterPro" id="IPR056884">
    <property type="entry name" value="NPHP3-like_N"/>
</dbReference>
<keyword evidence="5" id="KW-1133">Transmembrane helix</keyword>
<feature type="transmembrane region" description="Helical" evidence="5">
    <location>
        <begin position="1378"/>
        <end position="1396"/>
    </location>
</feature>
<dbReference type="Pfam" id="PF23397">
    <property type="entry name" value="DUF7104"/>
    <property type="match status" value="6"/>
</dbReference>
<evidence type="ECO:0000259" key="6">
    <source>
        <dbReference type="Pfam" id="PF24809"/>
    </source>
</evidence>
<feature type="coiled-coil region" evidence="3">
    <location>
        <begin position="566"/>
        <end position="593"/>
    </location>
</feature>
<dbReference type="PANTHER" id="PTHR10039:SF16">
    <property type="entry name" value="GPI INOSITOL-DEACYLASE"/>
    <property type="match status" value="1"/>
</dbReference>
<evidence type="ECO:0000256" key="5">
    <source>
        <dbReference type="SAM" id="Phobius"/>
    </source>
</evidence>
<proteinExistence type="predicted"/>
<dbReference type="InterPro" id="IPR027417">
    <property type="entry name" value="P-loop_NTPase"/>
</dbReference>
<evidence type="ECO:0000313" key="9">
    <source>
        <dbReference type="Proteomes" id="UP000777438"/>
    </source>
</evidence>
<keyword evidence="2" id="KW-0040">ANK repeat</keyword>
<dbReference type="Pfam" id="PF24883">
    <property type="entry name" value="NPHP3_N"/>
    <property type="match status" value="1"/>
</dbReference>
<dbReference type="SMART" id="SM00248">
    <property type="entry name" value="ANK"/>
    <property type="match status" value="4"/>
</dbReference>
<keyword evidence="9" id="KW-1185">Reference proteome</keyword>
<dbReference type="Gene3D" id="1.25.40.20">
    <property type="entry name" value="Ankyrin repeat-containing domain"/>
    <property type="match status" value="1"/>
</dbReference>
<dbReference type="Gene3D" id="3.40.50.300">
    <property type="entry name" value="P-loop containing nucleotide triphosphate hydrolases"/>
    <property type="match status" value="1"/>
</dbReference>
<organism evidence="8 9">
    <name type="scientific">Thelonectria olida</name>
    <dbReference type="NCBI Taxonomy" id="1576542"/>
    <lineage>
        <taxon>Eukaryota</taxon>
        <taxon>Fungi</taxon>
        <taxon>Dikarya</taxon>
        <taxon>Ascomycota</taxon>
        <taxon>Pezizomycotina</taxon>
        <taxon>Sordariomycetes</taxon>
        <taxon>Hypocreomycetidae</taxon>
        <taxon>Hypocreales</taxon>
        <taxon>Nectriaceae</taxon>
        <taxon>Thelonectria</taxon>
    </lineage>
</organism>
<dbReference type="Pfam" id="PF12796">
    <property type="entry name" value="Ank_2"/>
    <property type="match status" value="1"/>
</dbReference>
<dbReference type="Proteomes" id="UP000777438">
    <property type="component" value="Unassembled WGS sequence"/>
</dbReference>
<dbReference type="InterPro" id="IPR055530">
    <property type="entry name" value="DUF7104"/>
</dbReference>
<keyword evidence="5" id="KW-0812">Transmembrane</keyword>
<name>A0A9P8W3E6_9HYPO</name>
<evidence type="ECO:0000256" key="3">
    <source>
        <dbReference type="SAM" id="Coils"/>
    </source>
</evidence>
<comment type="caution">
    <text evidence="8">The sequence shown here is derived from an EMBL/GenBank/DDBJ whole genome shotgun (WGS) entry which is preliminary data.</text>
</comment>
<feature type="domain" description="DUF7708" evidence="6">
    <location>
        <begin position="88"/>
        <end position="228"/>
    </location>
</feature>
<feature type="repeat" description="ANK" evidence="2">
    <location>
        <begin position="1273"/>
        <end position="1293"/>
    </location>
</feature>
<keyword evidence="1" id="KW-0677">Repeat</keyword>
<evidence type="ECO:0000256" key="2">
    <source>
        <dbReference type="PROSITE-ProRule" id="PRU00023"/>
    </source>
</evidence>
<evidence type="ECO:0000256" key="4">
    <source>
        <dbReference type="SAM" id="MobiDB-lite"/>
    </source>
</evidence>
<dbReference type="InterPro" id="IPR056125">
    <property type="entry name" value="DUF7708"/>
</dbReference>
<dbReference type="InterPro" id="IPR036770">
    <property type="entry name" value="Ankyrin_rpt-contain_sf"/>
</dbReference>
<sequence length="1399" mass="156944">MKEAREKSVPGEMATASERLREQSDDLWTAAIKDLDQESQSRIDFNNDKIDVLNDLLAITDDAKTRMVDKSWGYTRKDGRKVFMRDIVARVAKWVNHFKEVGDTIVQYDPAHAALPWAGVRLLLVIATGDSNTYSQLLEATRTIAEVICRNALLEAMLKASSSPASMELRRALVKLYGRVLDYLGKAKAYYSSNSIKRVVKSAHSTDLESAMDCINQAQEEVDRCSDAFNLEAVLQTRDDVKRMLENFSAPVNRWNKSLDVFVDHLEATKRGDILRWISSQPFLQHHEQTKQEVLKDTGTWLLRHPAFVQWKTDSVSSILWLHGIPGSGKSKLTSMVIEDALATYQQKQGPNPVFFYCSRNTAEPERSDASAILASIVRQLSTPHPKGPLLPAMVKEYDEREVATFSSAKIPFDKSKKLVLQLLESYKHTAVTVVIDALDECNDRRLLLDWLGDILKESPCLLKIFVSSRDDGDIVYQLEAYANLTLSSDLNSRDIAAFAHSETKRLVDRGHLLRYSKRKEELRHQIIEEITSGAHGMFRWASLQLQALCEAHTDDAVIERLGRLPKDLKEAYQEIEDRLEAVEAECDRKLAQYALSWLLCAKEQLKSKDFLAAVCVTRAGRTSPPISKDQLLDLSFNLINYDKALDVFRFSHLSVQEFLEHHVSYQLTSANALVAEACLWHISNMAPLPSSISQWAEMDPLVRYPCEFWGDHAREAAEERQNKLRPILKEFFKGEHHQDSGFAQWRTIVRNLILDRYFDVFTRLSIAAGWDVPSPSALRIVCAFDLLGVFSIEEWTDLVNTARQDGQDSTPEEVMAYCGSLDLINWHFHHQLPFEITGEVLKAAARNETNGDRVLEHLLDHAGADINITEDVLIAAAQNQERSVEIMNQLLDTQIPVTEETVKTAAEHGDRDLMAMLLERRGHEFQITEETLKAAAENWEHGQSIIALLLDKGGPDAQITEDVIKVVGEYGAPETFAFVLDRRDPSVPITKEMLGTSYTMVKNKVTVLLDRAGADTAIHQDMIEHAVRIGSEGTTQLLLDRSEATNIKITEEIIKLASANFKAEALTLLLRRPEAAEIPITKEILDIVMANGDSDKKLQVLLNSRTVGNIPITENFIKGAARWGIRGSMPLLLDMWGPDAQITEQIMISATMHFGGAEIMTILLKWANGNIPITENVVHASAMGHNAMGKLGVLLQQDRCRVAAAITKKTCFDVARNGGSPELLDLLCEVGGFACGAAWKDISQFYHAVVDGDVEEINRLLQKQVTPTPNRFGNTPLHIAARKGHTEVVRILSRHHEVDVNSVSGTGQTPIMGASLHGHEKIVEILLAAGAKTHFIDIRGETATRMAELRGHEKVVQILFEAQLEEERRASGPGRHWRGFFIFPFGFVFLCYIFTRAL</sequence>
<accession>A0A9P8W3E6</accession>
<keyword evidence="3" id="KW-0175">Coiled coil</keyword>
<feature type="repeat" description="ANK" evidence="2">
    <location>
        <begin position="1307"/>
        <end position="1339"/>
    </location>
</feature>
<keyword evidence="5" id="KW-0472">Membrane</keyword>
<feature type="region of interest" description="Disordered" evidence="4">
    <location>
        <begin position="1"/>
        <end position="22"/>
    </location>
</feature>
<reference evidence="8 9" key="1">
    <citation type="journal article" date="2021" name="Nat. Commun.">
        <title>Genetic determinants of endophytism in the Arabidopsis root mycobiome.</title>
        <authorList>
            <person name="Mesny F."/>
            <person name="Miyauchi S."/>
            <person name="Thiergart T."/>
            <person name="Pickel B."/>
            <person name="Atanasova L."/>
            <person name="Karlsson M."/>
            <person name="Huettel B."/>
            <person name="Barry K.W."/>
            <person name="Haridas S."/>
            <person name="Chen C."/>
            <person name="Bauer D."/>
            <person name="Andreopoulos W."/>
            <person name="Pangilinan J."/>
            <person name="LaButti K."/>
            <person name="Riley R."/>
            <person name="Lipzen A."/>
            <person name="Clum A."/>
            <person name="Drula E."/>
            <person name="Henrissat B."/>
            <person name="Kohler A."/>
            <person name="Grigoriev I.V."/>
            <person name="Martin F.M."/>
            <person name="Hacquard S."/>
        </authorList>
    </citation>
    <scope>NUCLEOTIDE SEQUENCE [LARGE SCALE GENOMIC DNA]</scope>
    <source>
        <strain evidence="8 9">MPI-CAGE-CH-0241</strain>
    </source>
</reference>
<evidence type="ECO:0000256" key="1">
    <source>
        <dbReference type="ARBA" id="ARBA00022737"/>
    </source>
</evidence>
<dbReference type="InterPro" id="IPR002110">
    <property type="entry name" value="Ankyrin_rpt"/>
</dbReference>
<dbReference type="PANTHER" id="PTHR10039">
    <property type="entry name" value="AMELOGENIN"/>
    <property type="match status" value="1"/>
</dbReference>
<evidence type="ECO:0000259" key="7">
    <source>
        <dbReference type="Pfam" id="PF24883"/>
    </source>
</evidence>
<evidence type="ECO:0008006" key="10">
    <source>
        <dbReference type="Google" id="ProtNLM"/>
    </source>
</evidence>